<evidence type="ECO:0000256" key="1">
    <source>
        <dbReference type="SAM" id="SignalP"/>
    </source>
</evidence>
<feature type="signal peptide" evidence="1">
    <location>
        <begin position="1"/>
        <end position="18"/>
    </location>
</feature>
<comment type="caution">
    <text evidence="2">The sequence shown here is derived from an EMBL/GenBank/DDBJ whole genome shotgun (WGS) entry which is preliminary data.</text>
</comment>
<dbReference type="SUPFAM" id="SSF48726">
    <property type="entry name" value="Immunoglobulin"/>
    <property type="match status" value="1"/>
</dbReference>
<keyword evidence="3" id="KW-1185">Reference proteome</keyword>
<sequence>MKSLLWTWCLLAAAGVLAAPLEVFNLEGQTLTLEPGVTVQQPIKIIRWKHNGNLVVDWNGPDWVKYYGKFEGRTTLDEETLKLEIKDLTLSDGGTFSLETEKGPVNSYEVKVIKNPPKPKAVFKPLVCSNERHCMCVVDPKDLGVVFYQWKMDNGDWFNGTERLNLSVADNPQEVSCKVITRLSHSEASSPTKNDCHKLGMSRWSVLKQSYGGCSVPV</sequence>
<dbReference type="AlphaFoldDB" id="A0AA47MS19"/>
<keyword evidence="1" id="KW-0732">Signal</keyword>
<evidence type="ECO:0000313" key="2">
    <source>
        <dbReference type="EMBL" id="KAK0145121.1"/>
    </source>
</evidence>
<feature type="chain" id="PRO_5041421399" evidence="1">
    <location>
        <begin position="19"/>
        <end position="218"/>
    </location>
</feature>
<proteinExistence type="predicted"/>
<gene>
    <name evidence="2" type="ORF">N1851_015975</name>
</gene>
<dbReference type="Proteomes" id="UP001174136">
    <property type="component" value="Unassembled WGS sequence"/>
</dbReference>
<name>A0AA47MS19_MERPO</name>
<reference evidence="2" key="1">
    <citation type="journal article" date="2023" name="Front. Mar. Sci.">
        <title>A new Merluccius polli reference genome to investigate the effects of global change in West African waters.</title>
        <authorList>
            <person name="Mateo J.L."/>
            <person name="Blanco-Fernandez C."/>
            <person name="Garcia-Vazquez E."/>
            <person name="Machado-Schiaffino G."/>
        </authorList>
    </citation>
    <scope>NUCLEOTIDE SEQUENCE</scope>
    <source>
        <strain evidence="2">C29</strain>
        <tissue evidence="2">Fin</tissue>
    </source>
</reference>
<dbReference type="InterPro" id="IPR036179">
    <property type="entry name" value="Ig-like_dom_sf"/>
</dbReference>
<evidence type="ECO:0000313" key="3">
    <source>
        <dbReference type="Proteomes" id="UP001174136"/>
    </source>
</evidence>
<dbReference type="InterPro" id="IPR013783">
    <property type="entry name" value="Ig-like_fold"/>
</dbReference>
<protein>
    <submittedName>
        <fullName evidence="2">Uncharacterized protein</fullName>
    </submittedName>
</protein>
<dbReference type="Gene3D" id="2.60.40.10">
    <property type="entry name" value="Immunoglobulins"/>
    <property type="match status" value="1"/>
</dbReference>
<dbReference type="EMBL" id="JAOPHQ010002884">
    <property type="protein sequence ID" value="KAK0145121.1"/>
    <property type="molecule type" value="Genomic_DNA"/>
</dbReference>
<accession>A0AA47MS19</accession>
<organism evidence="2 3">
    <name type="scientific">Merluccius polli</name>
    <name type="common">Benguela hake</name>
    <name type="synonym">Merluccius cadenati</name>
    <dbReference type="NCBI Taxonomy" id="89951"/>
    <lineage>
        <taxon>Eukaryota</taxon>
        <taxon>Metazoa</taxon>
        <taxon>Chordata</taxon>
        <taxon>Craniata</taxon>
        <taxon>Vertebrata</taxon>
        <taxon>Euteleostomi</taxon>
        <taxon>Actinopterygii</taxon>
        <taxon>Neopterygii</taxon>
        <taxon>Teleostei</taxon>
        <taxon>Neoteleostei</taxon>
        <taxon>Acanthomorphata</taxon>
        <taxon>Zeiogadaria</taxon>
        <taxon>Gadariae</taxon>
        <taxon>Gadiformes</taxon>
        <taxon>Gadoidei</taxon>
        <taxon>Merlucciidae</taxon>
        <taxon>Merluccius</taxon>
    </lineage>
</organism>